<dbReference type="AlphaFoldDB" id="A0A2A2TK05"/>
<comment type="caution">
    <text evidence="1">The sequence shown here is derived from an EMBL/GenBank/DDBJ whole genome shotgun (WGS) entry which is preliminary data.</text>
</comment>
<reference evidence="1 2" key="1">
    <citation type="submission" date="2017-08" db="EMBL/GenBank/DDBJ databases">
        <title>Draft genome sequence of filamentous cyanobacterium Calothrix elsteri CCALA 953.</title>
        <authorList>
            <person name="Gagunashvili A.N."/>
            <person name="Elster J."/>
            <person name="Andresson O.S."/>
        </authorList>
    </citation>
    <scope>NUCLEOTIDE SEQUENCE [LARGE SCALE GENOMIC DNA]</scope>
    <source>
        <strain evidence="1 2">CCALA 953</strain>
    </source>
</reference>
<proteinExistence type="predicted"/>
<dbReference type="OrthoDB" id="520989at2"/>
<name>A0A2A2TK05_9CYAN</name>
<gene>
    <name evidence="1" type="ORF">CK510_10605</name>
</gene>
<evidence type="ECO:0000313" key="1">
    <source>
        <dbReference type="EMBL" id="PAX56115.1"/>
    </source>
</evidence>
<dbReference type="Proteomes" id="UP000218238">
    <property type="component" value="Unassembled WGS sequence"/>
</dbReference>
<accession>A0A2A2TK05</accession>
<sequence length="110" mass="12696">MIPLIIFAVLLALDSPVPEDSLTIQPWGKVYHIAYSMGFGFDTTYREMGLFECDRMGLYCWRIHSFRRAMAGTGSIKYDPKTDRMTMYRGSGEPIYVRSRSGSFEHRALR</sequence>
<dbReference type="EMBL" id="NTFS01000092">
    <property type="protein sequence ID" value="PAX56115.1"/>
    <property type="molecule type" value="Genomic_DNA"/>
</dbReference>
<organism evidence="1 2">
    <name type="scientific">Brunnivagina elsteri CCALA 953</name>
    <dbReference type="NCBI Taxonomy" id="987040"/>
    <lineage>
        <taxon>Bacteria</taxon>
        <taxon>Bacillati</taxon>
        <taxon>Cyanobacteriota</taxon>
        <taxon>Cyanophyceae</taxon>
        <taxon>Nostocales</taxon>
        <taxon>Calotrichaceae</taxon>
        <taxon>Brunnivagina</taxon>
    </lineage>
</organism>
<protein>
    <submittedName>
        <fullName evidence="1">Uncharacterized protein</fullName>
    </submittedName>
</protein>
<dbReference type="RefSeq" id="WP_095721667.1">
    <property type="nucleotide sequence ID" value="NZ_NTFS01000092.1"/>
</dbReference>
<evidence type="ECO:0000313" key="2">
    <source>
        <dbReference type="Proteomes" id="UP000218238"/>
    </source>
</evidence>
<keyword evidence="2" id="KW-1185">Reference proteome</keyword>